<keyword evidence="5" id="KW-1185">Reference proteome</keyword>
<gene>
    <name evidence="4" type="ORF">E3O42_14465</name>
</gene>
<evidence type="ECO:0000313" key="5">
    <source>
        <dbReference type="Proteomes" id="UP000297907"/>
    </source>
</evidence>
<feature type="region of interest" description="Disordered" evidence="1">
    <location>
        <begin position="173"/>
        <end position="206"/>
    </location>
</feature>
<dbReference type="Pfam" id="PF25362">
    <property type="entry name" value="bPH_11"/>
    <property type="match status" value="1"/>
</dbReference>
<accession>A0A4R8VZW9</accession>
<evidence type="ECO:0000256" key="2">
    <source>
        <dbReference type="SAM" id="Phobius"/>
    </source>
</evidence>
<evidence type="ECO:0000256" key="1">
    <source>
        <dbReference type="SAM" id="MobiDB-lite"/>
    </source>
</evidence>
<name>A0A4R8VZW9_9MICO</name>
<evidence type="ECO:0000313" key="4">
    <source>
        <dbReference type="EMBL" id="TFB99429.1"/>
    </source>
</evidence>
<keyword evidence="2" id="KW-0472">Membrane</keyword>
<dbReference type="OrthoDB" id="3826692at2"/>
<reference evidence="4 5" key="1">
    <citation type="submission" date="2019-03" db="EMBL/GenBank/DDBJ databases">
        <title>Genomics of glacier-inhabiting Cryobacterium strains.</title>
        <authorList>
            <person name="Liu Q."/>
            <person name="Xin Y.-H."/>
        </authorList>
    </citation>
    <scope>NUCLEOTIDE SEQUENCE [LARGE SCALE GENOMIC DNA]</scope>
    <source>
        <strain evidence="4 5">RHLS22-1</strain>
    </source>
</reference>
<dbReference type="Proteomes" id="UP000297907">
    <property type="component" value="Unassembled WGS sequence"/>
</dbReference>
<keyword evidence="2" id="KW-0812">Transmembrane</keyword>
<dbReference type="AlphaFoldDB" id="A0A4R8VZW9"/>
<proteinExistence type="predicted"/>
<organism evidence="4 5">
    <name type="scientific">Cryobacterium adonitolivorans</name>
    <dbReference type="NCBI Taxonomy" id="1259189"/>
    <lineage>
        <taxon>Bacteria</taxon>
        <taxon>Bacillati</taxon>
        <taxon>Actinomycetota</taxon>
        <taxon>Actinomycetes</taxon>
        <taxon>Micrococcales</taxon>
        <taxon>Microbacteriaceae</taxon>
        <taxon>Cryobacterium</taxon>
    </lineage>
</organism>
<dbReference type="RefSeq" id="WP_134454598.1">
    <property type="nucleotide sequence ID" value="NZ_SOFL01000045.1"/>
</dbReference>
<comment type="caution">
    <text evidence="4">The sequence shown here is derived from an EMBL/GenBank/DDBJ whole genome shotgun (WGS) entry which is preliminary data.</text>
</comment>
<dbReference type="InterPro" id="IPR057446">
    <property type="entry name" value="PH_bac"/>
</dbReference>
<feature type="domain" description="PH" evidence="3">
    <location>
        <begin position="41"/>
        <end position="141"/>
    </location>
</feature>
<feature type="transmembrane region" description="Helical" evidence="2">
    <location>
        <begin position="6"/>
        <end position="23"/>
    </location>
</feature>
<sequence>MSSRTVATIITALVLLAVLGLMLRSWRRRTKRDAALPAGYPQPADHGRELASAAALYVATTPRNAPLERLNIPGLGFRARGGVTVTEQGVLLELAGSPALFIPADAVQLVADATVAIDRAVEPGGLLLLGWRLNTPGPDTGSDTTGAEAPAGVDSYFRFSDPVDRRAINEAIRSLATEPRRAEPRNTEPGNTELGTTELGTEESEV</sequence>
<protein>
    <recommendedName>
        <fullName evidence="3">PH domain-containing protein</fullName>
    </recommendedName>
</protein>
<feature type="compositionally biased region" description="Low complexity" evidence="1">
    <location>
        <begin position="187"/>
        <end position="199"/>
    </location>
</feature>
<dbReference type="EMBL" id="SOFL01000045">
    <property type="protein sequence ID" value="TFB99429.1"/>
    <property type="molecule type" value="Genomic_DNA"/>
</dbReference>
<evidence type="ECO:0000259" key="3">
    <source>
        <dbReference type="Pfam" id="PF25362"/>
    </source>
</evidence>
<keyword evidence="2" id="KW-1133">Transmembrane helix</keyword>